<dbReference type="InterPro" id="IPR002364">
    <property type="entry name" value="Quin_OxRdtase/zeta-crystal_CS"/>
</dbReference>
<accession>A0A7W5YEM0</accession>
<keyword evidence="5" id="KW-1185">Reference proteome</keyword>
<dbReference type="PANTHER" id="PTHR48106:SF13">
    <property type="entry name" value="QUINONE OXIDOREDUCTASE-RELATED"/>
    <property type="match status" value="1"/>
</dbReference>
<proteinExistence type="predicted"/>
<protein>
    <submittedName>
        <fullName evidence="4">NADPH2:quinone reductase</fullName>
        <ecNumber evidence="4">1.6.5.5</ecNumber>
    </submittedName>
</protein>
<dbReference type="PROSITE" id="PS01162">
    <property type="entry name" value="QOR_ZETA_CRYSTAL"/>
    <property type="match status" value="1"/>
</dbReference>
<evidence type="ECO:0000259" key="3">
    <source>
        <dbReference type="SMART" id="SM00829"/>
    </source>
</evidence>
<dbReference type="GO" id="GO:0070402">
    <property type="term" value="F:NADPH binding"/>
    <property type="evidence" value="ECO:0007669"/>
    <property type="project" value="TreeGrafter"/>
</dbReference>
<dbReference type="AlphaFoldDB" id="A0A7W5YEM0"/>
<dbReference type="InterPro" id="IPR013154">
    <property type="entry name" value="ADH-like_N"/>
</dbReference>
<sequence length="314" mass="32015">MHAVVLHAFGPAENLSYESVEDPVPGEGEVRIAVKAAGVHLIETLLRTGATIGPPVPELPAVFGGEVAGVVEAVGPGVDGSWLGRRVVTGRSRPGGYAELSVASVESLHAVPGELGFEEAVAMIVTGTTTMALIDLAAPTADDVILVNSAAGGIGRLLVQHARNLGARVVGAAGGPAKVAKVQAPAVDYDVPGWSAQVGEVSLVFDGVGGSRGREAFSLLAPGGRHIVYGNASREETEGPTPEEVKARNITSIYAIERILGWPGGLRGLEERALEAAAAGRLSPEIHAFPLSEAAAAHAALESRATTGKVVLIP</sequence>
<dbReference type="GO" id="GO:0035925">
    <property type="term" value="F:mRNA 3'-UTR AU-rich region binding"/>
    <property type="evidence" value="ECO:0007669"/>
    <property type="project" value="TreeGrafter"/>
</dbReference>
<dbReference type="SMART" id="SM00829">
    <property type="entry name" value="PKS_ER"/>
    <property type="match status" value="1"/>
</dbReference>
<comment type="caution">
    <text evidence="4">The sequence shown here is derived from an EMBL/GenBank/DDBJ whole genome shotgun (WGS) entry which is preliminary data.</text>
</comment>
<dbReference type="Gene3D" id="3.90.180.10">
    <property type="entry name" value="Medium-chain alcohol dehydrogenases, catalytic domain"/>
    <property type="match status" value="1"/>
</dbReference>
<dbReference type="SUPFAM" id="SSF50129">
    <property type="entry name" value="GroES-like"/>
    <property type="match status" value="1"/>
</dbReference>
<dbReference type="GO" id="GO:0005829">
    <property type="term" value="C:cytosol"/>
    <property type="evidence" value="ECO:0007669"/>
    <property type="project" value="TreeGrafter"/>
</dbReference>
<evidence type="ECO:0000313" key="4">
    <source>
        <dbReference type="EMBL" id="MBB3731888.1"/>
    </source>
</evidence>
<evidence type="ECO:0000256" key="1">
    <source>
        <dbReference type="ARBA" id="ARBA00022857"/>
    </source>
</evidence>
<reference evidence="4 5" key="1">
    <citation type="submission" date="2020-08" db="EMBL/GenBank/DDBJ databases">
        <title>Sequencing the genomes of 1000 actinobacteria strains.</title>
        <authorList>
            <person name="Klenk H.-P."/>
        </authorList>
    </citation>
    <scope>NUCLEOTIDE SEQUENCE [LARGE SCALE GENOMIC DNA]</scope>
    <source>
        <strain evidence="4 5">DSM 44320</strain>
    </source>
</reference>
<keyword evidence="2 4" id="KW-0560">Oxidoreductase</keyword>
<feature type="domain" description="Enoyl reductase (ER)" evidence="3">
    <location>
        <begin position="10"/>
        <end position="312"/>
    </location>
</feature>
<dbReference type="SUPFAM" id="SSF51735">
    <property type="entry name" value="NAD(P)-binding Rossmann-fold domains"/>
    <property type="match status" value="1"/>
</dbReference>
<dbReference type="Proteomes" id="UP000579945">
    <property type="component" value="Unassembled WGS sequence"/>
</dbReference>
<name>A0A7W5YEM0_9ACTN</name>
<dbReference type="InterPro" id="IPR011032">
    <property type="entry name" value="GroES-like_sf"/>
</dbReference>
<dbReference type="Pfam" id="PF08240">
    <property type="entry name" value="ADH_N"/>
    <property type="match status" value="1"/>
</dbReference>
<evidence type="ECO:0000256" key="2">
    <source>
        <dbReference type="ARBA" id="ARBA00023002"/>
    </source>
</evidence>
<dbReference type="Pfam" id="PF13602">
    <property type="entry name" value="ADH_zinc_N_2"/>
    <property type="match status" value="1"/>
</dbReference>
<keyword evidence="1" id="KW-0521">NADP</keyword>
<organism evidence="4 5">
    <name type="scientific">Nonomuraea dietziae</name>
    <dbReference type="NCBI Taxonomy" id="65515"/>
    <lineage>
        <taxon>Bacteria</taxon>
        <taxon>Bacillati</taxon>
        <taxon>Actinomycetota</taxon>
        <taxon>Actinomycetes</taxon>
        <taxon>Streptosporangiales</taxon>
        <taxon>Streptosporangiaceae</taxon>
        <taxon>Nonomuraea</taxon>
    </lineage>
</organism>
<dbReference type="GeneID" id="95393947"/>
<dbReference type="GO" id="GO:0003960">
    <property type="term" value="F:quinone reductase (NADPH) activity"/>
    <property type="evidence" value="ECO:0007669"/>
    <property type="project" value="UniProtKB-EC"/>
</dbReference>
<gene>
    <name evidence="4" type="ORF">FHR33_007748</name>
</gene>
<dbReference type="PANTHER" id="PTHR48106">
    <property type="entry name" value="QUINONE OXIDOREDUCTASE PIG3-RELATED"/>
    <property type="match status" value="1"/>
</dbReference>
<dbReference type="InterPro" id="IPR036291">
    <property type="entry name" value="NAD(P)-bd_dom_sf"/>
</dbReference>
<evidence type="ECO:0000313" key="5">
    <source>
        <dbReference type="Proteomes" id="UP000579945"/>
    </source>
</evidence>
<dbReference type="GO" id="GO:0008270">
    <property type="term" value="F:zinc ion binding"/>
    <property type="evidence" value="ECO:0007669"/>
    <property type="project" value="InterPro"/>
</dbReference>
<dbReference type="EMBL" id="JACIBV010000001">
    <property type="protein sequence ID" value="MBB3731888.1"/>
    <property type="molecule type" value="Genomic_DNA"/>
</dbReference>
<dbReference type="InterPro" id="IPR020843">
    <property type="entry name" value="ER"/>
</dbReference>
<dbReference type="EC" id="1.6.5.5" evidence="4"/>
<dbReference type="Gene3D" id="3.40.50.720">
    <property type="entry name" value="NAD(P)-binding Rossmann-like Domain"/>
    <property type="match status" value="1"/>
</dbReference>
<dbReference type="RefSeq" id="WP_183658482.1">
    <property type="nucleotide sequence ID" value="NZ_JACIBV010000001.1"/>
</dbReference>